<keyword evidence="2" id="KW-0560">Oxidoreductase</keyword>
<dbReference type="PRINTS" id="PR00081">
    <property type="entry name" value="GDHRDH"/>
</dbReference>
<evidence type="ECO:0000259" key="4">
    <source>
        <dbReference type="SMART" id="SM00822"/>
    </source>
</evidence>
<dbReference type="PANTHER" id="PTHR24321">
    <property type="entry name" value="DEHYDROGENASES, SHORT CHAIN"/>
    <property type="match status" value="1"/>
</dbReference>
<dbReference type="CDD" id="cd05233">
    <property type="entry name" value="SDR_c"/>
    <property type="match status" value="1"/>
</dbReference>
<dbReference type="InterPro" id="IPR002347">
    <property type="entry name" value="SDR_fam"/>
</dbReference>
<dbReference type="Proteomes" id="UP000054007">
    <property type="component" value="Unassembled WGS sequence"/>
</dbReference>
<dbReference type="OrthoDB" id="10253736at2759"/>
<dbReference type="SUPFAM" id="SSF51735">
    <property type="entry name" value="NAD(P)-binding Rossmann-fold domains"/>
    <property type="match status" value="1"/>
</dbReference>
<keyword evidence="6" id="KW-1185">Reference proteome</keyword>
<dbReference type="Pfam" id="PF13561">
    <property type="entry name" value="adh_short_C2"/>
    <property type="match status" value="1"/>
</dbReference>
<organism evidence="5 6">
    <name type="scientific">Cylindrobasidium torrendii FP15055 ss-10</name>
    <dbReference type="NCBI Taxonomy" id="1314674"/>
    <lineage>
        <taxon>Eukaryota</taxon>
        <taxon>Fungi</taxon>
        <taxon>Dikarya</taxon>
        <taxon>Basidiomycota</taxon>
        <taxon>Agaricomycotina</taxon>
        <taxon>Agaricomycetes</taxon>
        <taxon>Agaricomycetidae</taxon>
        <taxon>Agaricales</taxon>
        <taxon>Marasmiineae</taxon>
        <taxon>Physalacriaceae</taxon>
        <taxon>Cylindrobasidium</taxon>
    </lineage>
</organism>
<keyword evidence="3" id="KW-0520">NAD</keyword>
<dbReference type="SMART" id="SM00822">
    <property type="entry name" value="PKS_KR"/>
    <property type="match status" value="1"/>
</dbReference>
<accession>A0A0D7BEC3</accession>
<evidence type="ECO:0000256" key="3">
    <source>
        <dbReference type="ARBA" id="ARBA00023027"/>
    </source>
</evidence>
<evidence type="ECO:0000256" key="1">
    <source>
        <dbReference type="ARBA" id="ARBA00006484"/>
    </source>
</evidence>
<protein>
    <submittedName>
        <fullName evidence="5">NAD-P-binding protein</fullName>
    </submittedName>
</protein>
<dbReference type="GO" id="GO:0016491">
    <property type="term" value="F:oxidoreductase activity"/>
    <property type="evidence" value="ECO:0007669"/>
    <property type="project" value="UniProtKB-KW"/>
</dbReference>
<dbReference type="STRING" id="1314674.A0A0D7BEC3"/>
<dbReference type="PANTHER" id="PTHR24321:SF8">
    <property type="entry name" value="ESTRADIOL 17-BETA-DEHYDROGENASE 8-RELATED"/>
    <property type="match status" value="1"/>
</dbReference>
<dbReference type="EMBL" id="KN880494">
    <property type="protein sequence ID" value="KIY68887.1"/>
    <property type="molecule type" value="Genomic_DNA"/>
</dbReference>
<evidence type="ECO:0000313" key="5">
    <source>
        <dbReference type="EMBL" id="KIY68887.1"/>
    </source>
</evidence>
<gene>
    <name evidence="5" type="ORF">CYLTODRAFT_247711</name>
</gene>
<dbReference type="InterPro" id="IPR057326">
    <property type="entry name" value="KR_dom"/>
</dbReference>
<evidence type="ECO:0000313" key="6">
    <source>
        <dbReference type="Proteomes" id="UP000054007"/>
    </source>
</evidence>
<name>A0A0D7BEC3_9AGAR</name>
<sequence length="271" mass="29764">MDLDLKNLHVLITGASGGIGLETTSVFLQQGARVTAHYNSKRYPLEPLLSQWPAEQLQALQADLTKEDAVARLFSDAVATFGVVQVVVINHAIYFPDDTPLQNMSLERWTGTFDANVTSSFLVAREYLRYLEKASEEEKAKANVIVIGSSAGRWGEQWHAEYAASKSALMYGFVLTLKNEIVKIAKWGRVNCVSPGWVKTPMAEESLKDPSILYKAMATYPLRKVATPFDVANQVVIMASTKVSGHITGENITVAGGMEGRLLNTREDLGL</sequence>
<comment type="similarity">
    <text evidence="1">Belongs to the short-chain dehydrogenases/reductases (SDR) family.</text>
</comment>
<dbReference type="AlphaFoldDB" id="A0A0D7BEC3"/>
<feature type="domain" description="Ketoreductase" evidence="4">
    <location>
        <begin position="8"/>
        <end position="192"/>
    </location>
</feature>
<proteinExistence type="inferred from homology"/>
<dbReference type="Gene3D" id="3.40.50.720">
    <property type="entry name" value="NAD(P)-binding Rossmann-like Domain"/>
    <property type="match status" value="1"/>
</dbReference>
<dbReference type="InterPro" id="IPR036291">
    <property type="entry name" value="NAD(P)-bd_dom_sf"/>
</dbReference>
<reference evidence="5 6" key="1">
    <citation type="journal article" date="2015" name="Fungal Genet. Biol.">
        <title>Evolution of novel wood decay mechanisms in Agaricales revealed by the genome sequences of Fistulina hepatica and Cylindrobasidium torrendii.</title>
        <authorList>
            <person name="Floudas D."/>
            <person name="Held B.W."/>
            <person name="Riley R."/>
            <person name="Nagy L.G."/>
            <person name="Koehler G."/>
            <person name="Ransdell A.S."/>
            <person name="Younus H."/>
            <person name="Chow J."/>
            <person name="Chiniquy J."/>
            <person name="Lipzen A."/>
            <person name="Tritt A."/>
            <person name="Sun H."/>
            <person name="Haridas S."/>
            <person name="LaButti K."/>
            <person name="Ohm R.A."/>
            <person name="Kues U."/>
            <person name="Blanchette R.A."/>
            <person name="Grigoriev I.V."/>
            <person name="Minto R.E."/>
            <person name="Hibbett D.S."/>
        </authorList>
    </citation>
    <scope>NUCLEOTIDE SEQUENCE [LARGE SCALE GENOMIC DNA]</scope>
    <source>
        <strain evidence="5 6">FP15055 ss-10</strain>
    </source>
</reference>
<evidence type="ECO:0000256" key="2">
    <source>
        <dbReference type="ARBA" id="ARBA00023002"/>
    </source>
</evidence>